<dbReference type="Gene3D" id="3.30.70.240">
    <property type="match status" value="1"/>
</dbReference>
<keyword evidence="2" id="KW-0963">Cytoplasm</keyword>
<dbReference type="FunFam" id="3.30.70.240:FF:000006">
    <property type="entry name" value="Elongation factor like GTPase 1"/>
    <property type="match status" value="1"/>
</dbReference>
<evidence type="ECO:0000256" key="2">
    <source>
        <dbReference type="ARBA" id="ARBA00022490"/>
    </source>
</evidence>
<evidence type="ECO:0000256" key="4">
    <source>
        <dbReference type="ARBA" id="ARBA00022741"/>
    </source>
</evidence>
<dbReference type="CDD" id="cd01885">
    <property type="entry name" value="EF2"/>
    <property type="match status" value="1"/>
</dbReference>
<dbReference type="Proteomes" id="UP001187531">
    <property type="component" value="Unassembled WGS sequence"/>
</dbReference>
<evidence type="ECO:0000256" key="10">
    <source>
        <dbReference type="SAM" id="Coils"/>
    </source>
</evidence>
<dbReference type="InterPro" id="IPR041095">
    <property type="entry name" value="EFG_II"/>
</dbReference>
<keyword evidence="13" id="KW-1185">Reference proteome</keyword>
<gene>
    <name evidence="12" type="ORF">QYM36_002960</name>
</gene>
<evidence type="ECO:0000313" key="12">
    <source>
        <dbReference type="EMBL" id="KAK2722601.1"/>
    </source>
</evidence>
<dbReference type="NCBIfam" id="TIGR00231">
    <property type="entry name" value="small_GTP"/>
    <property type="match status" value="1"/>
</dbReference>
<keyword evidence="6" id="KW-0342">GTP-binding</keyword>
<evidence type="ECO:0000256" key="1">
    <source>
        <dbReference type="ARBA" id="ARBA00004496"/>
    </source>
</evidence>
<comment type="caution">
    <text evidence="12">The sequence shown here is derived from an EMBL/GenBank/DDBJ whole genome shotgun (WGS) entry which is preliminary data.</text>
</comment>
<keyword evidence="10" id="KW-0175">Coiled coil</keyword>
<dbReference type="GO" id="GO:1990904">
    <property type="term" value="C:ribonucleoprotein complex"/>
    <property type="evidence" value="ECO:0007669"/>
    <property type="project" value="TreeGrafter"/>
</dbReference>
<dbReference type="InterPro" id="IPR014721">
    <property type="entry name" value="Ribsml_uS5_D2-typ_fold_subgr"/>
</dbReference>
<dbReference type="EMBL" id="JAVRJZ010000005">
    <property type="protein sequence ID" value="KAK2722601.1"/>
    <property type="molecule type" value="Genomic_DNA"/>
</dbReference>
<dbReference type="FunFam" id="3.40.50.300:FF:000746">
    <property type="entry name" value="Ribosome assembly protein 1"/>
    <property type="match status" value="1"/>
</dbReference>
<comment type="catalytic activity">
    <reaction evidence="7">
        <text>GTP + H2O = GDP + phosphate + H(+)</text>
        <dbReference type="Rhea" id="RHEA:19669"/>
        <dbReference type="ChEBI" id="CHEBI:15377"/>
        <dbReference type="ChEBI" id="CHEBI:15378"/>
        <dbReference type="ChEBI" id="CHEBI:37565"/>
        <dbReference type="ChEBI" id="CHEBI:43474"/>
        <dbReference type="ChEBI" id="CHEBI:58189"/>
    </reaction>
</comment>
<keyword evidence="5" id="KW-0378">Hydrolase</keyword>
<dbReference type="InterPro" id="IPR000795">
    <property type="entry name" value="T_Tr_GTP-bd_dom"/>
</dbReference>
<dbReference type="CDD" id="cd01681">
    <property type="entry name" value="aeEF2_snRNP_like_IV"/>
    <property type="match status" value="1"/>
</dbReference>
<dbReference type="SUPFAM" id="SSF54980">
    <property type="entry name" value="EF-G C-terminal domain-like"/>
    <property type="match status" value="2"/>
</dbReference>
<dbReference type="Pfam" id="PF03144">
    <property type="entry name" value="GTP_EFTU_D2"/>
    <property type="match status" value="1"/>
</dbReference>
<evidence type="ECO:0000256" key="9">
    <source>
        <dbReference type="ARBA" id="ARBA00081809"/>
    </source>
</evidence>
<dbReference type="CDD" id="cd04096">
    <property type="entry name" value="eEF2_snRNP_like_C"/>
    <property type="match status" value="1"/>
</dbReference>
<dbReference type="InterPro" id="IPR056752">
    <property type="entry name" value="EFL1"/>
</dbReference>
<dbReference type="PRINTS" id="PR00315">
    <property type="entry name" value="ELONGATNFCT"/>
</dbReference>
<sequence>MPVLTTSRLHELQSNANNIRNICIVAHVDHGKTTLADNLVASNGIISQKLAGQLRYMDSRKDEQERGITMKSSSISLSHTFKEQEYLVNLVDTPGHVDFTSEVSTAVRICDGALVVVDVVEGVAPQTKAVLKQVWNEGIKPILVVNKIDRLISELKMTPGDAYKRIVRVIEQVNAVIGELFSSEIMEKAEKNVHTDEDIDDSEVYFIPSVGNVVLASAYDGWGFTLSDFALLYAKKLGVSYKDLLEKLWGDFYYSAKSKCIMDQAEQLGRKPLFVQLVLENLYSVYNAFLKKDKNIIEKITSMTKVHIKPQELNRSDSKMLIQSFMSKWLPMGGCILDCVCDLVPSPCGLSDKRVERLLSKFDKPFSSLPPETQALKPFFVSCDSKEGTPVIIFISKMISVPGQYVTRINRQTLTAEEMDRKHREAKDKYLQKMERLKLGEEEVDIGEAISEDHNTRSSQEIMIAVGRIFSGTVTEGDELYILGPKYDPELGLKDKRQEVEVGDIFSQKAITRSRIGKIYALMGREMESIGKVYPGNIIGIGGLQDTIIKSATISDSLACPAFTELIGSSMPILQTAIQPKELTHMSQFVKGLKLLNQADPCARVYIDDSGEYILSTAGEIHLQKCINDLEEHYAGIKVLCSDPIVPFRETVVADDLKKGAYAKPEYLVEGSVVGCHCSVKIRAAPLPGTVVGILDENSELIRVASDVVNAKISGANKNRDDIRNGTDIFTNLNRLKGKLEIAFKESGCTFWENAVNEIWSFGPRNCGPNILLNRTRNFRNASFWGDYAEESENFDLKRYGYSFVSGFQYATAAGPLCEEPLHGVCFIVEEWIADTERDVVSGVFLSGGQVMSMVKDTCRRAMQARSPRLVLPMYQCDVFVNADVLGRVYAVIGRRHGRVLLEDIQEGSTTFLVRSAIPVIESFHFASEIRTEASGLAIPQLIFSHWETLDLDPFWDPLENVEEEDEDIEITVNRAQAYINQVRRRKGLPVRERIVAHAEKQRTLSKNK</sequence>
<evidence type="ECO:0000256" key="7">
    <source>
        <dbReference type="ARBA" id="ARBA00048548"/>
    </source>
</evidence>
<organism evidence="12 13">
    <name type="scientific">Artemia franciscana</name>
    <name type="common">Brine shrimp</name>
    <name type="synonym">Artemia sanfranciscana</name>
    <dbReference type="NCBI Taxonomy" id="6661"/>
    <lineage>
        <taxon>Eukaryota</taxon>
        <taxon>Metazoa</taxon>
        <taxon>Ecdysozoa</taxon>
        <taxon>Arthropoda</taxon>
        <taxon>Crustacea</taxon>
        <taxon>Branchiopoda</taxon>
        <taxon>Anostraca</taxon>
        <taxon>Artemiidae</taxon>
        <taxon>Artemia</taxon>
    </lineage>
</organism>
<dbReference type="CDD" id="cd16268">
    <property type="entry name" value="EF2_II"/>
    <property type="match status" value="1"/>
</dbReference>
<dbReference type="AlphaFoldDB" id="A0AA88I9S5"/>
<evidence type="ECO:0000313" key="13">
    <source>
        <dbReference type="Proteomes" id="UP001187531"/>
    </source>
</evidence>
<accession>A0AA88I9S5</accession>
<dbReference type="Gene3D" id="3.40.50.300">
    <property type="entry name" value="P-loop containing nucleotide triphosphate hydrolases"/>
    <property type="match status" value="1"/>
</dbReference>
<dbReference type="Gene3D" id="3.30.70.870">
    <property type="entry name" value="Elongation Factor G (Translational Gtpase), domain 3"/>
    <property type="match status" value="1"/>
</dbReference>
<dbReference type="SUPFAM" id="SSF52540">
    <property type="entry name" value="P-loop containing nucleoside triphosphate hydrolases"/>
    <property type="match status" value="1"/>
</dbReference>
<dbReference type="GO" id="GO:0042256">
    <property type="term" value="P:cytosolic ribosome assembly"/>
    <property type="evidence" value="ECO:0007669"/>
    <property type="project" value="TreeGrafter"/>
</dbReference>
<feature type="domain" description="Tr-type G" evidence="11">
    <location>
        <begin position="17"/>
        <end position="242"/>
    </location>
</feature>
<evidence type="ECO:0000256" key="5">
    <source>
        <dbReference type="ARBA" id="ARBA00022801"/>
    </source>
</evidence>
<dbReference type="Pfam" id="PF00009">
    <property type="entry name" value="GTP_EFTU"/>
    <property type="match status" value="1"/>
</dbReference>
<dbReference type="InterPro" id="IPR009000">
    <property type="entry name" value="Transl_B-barrel_sf"/>
</dbReference>
<dbReference type="GO" id="GO:0043022">
    <property type="term" value="F:ribosome binding"/>
    <property type="evidence" value="ECO:0007669"/>
    <property type="project" value="TreeGrafter"/>
</dbReference>
<dbReference type="InterPro" id="IPR005225">
    <property type="entry name" value="Small_GTP-bd"/>
</dbReference>
<dbReference type="FunFam" id="3.30.70.870:FF:000002">
    <property type="entry name" value="Translation elongation factor 2"/>
    <property type="match status" value="1"/>
</dbReference>
<dbReference type="Pfam" id="PF00679">
    <property type="entry name" value="EFG_C"/>
    <property type="match status" value="1"/>
</dbReference>
<evidence type="ECO:0000259" key="11">
    <source>
        <dbReference type="PROSITE" id="PS51722"/>
    </source>
</evidence>
<dbReference type="GO" id="GO:0005525">
    <property type="term" value="F:GTP binding"/>
    <property type="evidence" value="ECO:0007669"/>
    <property type="project" value="UniProtKB-KW"/>
</dbReference>
<evidence type="ECO:0000256" key="6">
    <source>
        <dbReference type="ARBA" id="ARBA00023134"/>
    </source>
</evidence>
<reference evidence="12" key="1">
    <citation type="submission" date="2023-07" db="EMBL/GenBank/DDBJ databases">
        <title>Chromosome-level genome assembly of Artemia franciscana.</title>
        <authorList>
            <person name="Jo E."/>
        </authorList>
    </citation>
    <scope>NUCLEOTIDE SEQUENCE</scope>
    <source>
        <tissue evidence="12">Whole body</tissue>
    </source>
</reference>
<dbReference type="InterPro" id="IPR035647">
    <property type="entry name" value="EFG_III/V"/>
</dbReference>
<dbReference type="PROSITE" id="PS51722">
    <property type="entry name" value="G_TR_2"/>
    <property type="match status" value="1"/>
</dbReference>
<dbReference type="SUPFAM" id="SSF54211">
    <property type="entry name" value="Ribosomal protein S5 domain 2-like"/>
    <property type="match status" value="1"/>
</dbReference>
<dbReference type="SMART" id="SM00838">
    <property type="entry name" value="EFG_C"/>
    <property type="match status" value="1"/>
</dbReference>
<dbReference type="InterPro" id="IPR020568">
    <property type="entry name" value="Ribosomal_Su5_D2-typ_SF"/>
</dbReference>
<name>A0AA88I9S5_ARTSF</name>
<feature type="coiled-coil region" evidence="10">
    <location>
        <begin position="409"/>
        <end position="436"/>
    </location>
</feature>
<keyword evidence="4" id="KW-0547">Nucleotide-binding</keyword>
<protein>
    <recommendedName>
        <fullName evidence="8">Ribosome assembly protein 1</fullName>
    </recommendedName>
    <alternativeName>
        <fullName evidence="9">Elongation factor-like 1</fullName>
    </alternativeName>
</protein>
<dbReference type="InterPro" id="IPR000640">
    <property type="entry name" value="EFG_V-like"/>
</dbReference>
<comment type="subcellular location">
    <subcellularLocation>
        <location evidence="1">Cytoplasm</location>
    </subcellularLocation>
</comment>
<keyword evidence="3" id="KW-0690">Ribosome biogenesis</keyword>
<dbReference type="GO" id="GO:0003924">
    <property type="term" value="F:GTPase activity"/>
    <property type="evidence" value="ECO:0007669"/>
    <property type="project" value="InterPro"/>
</dbReference>
<dbReference type="Pfam" id="PF14492">
    <property type="entry name" value="EFG_III"/>
    <property type="match status" value="1"/>
</dbReference>
<dbReference type="Pfam" id="PF25118">
    <property type="entry name" value="EFL1"/>
    <property type="match status" value="1"/>
</dbReference>
<dbReference type="InterPro" id="IPR004161">
    <property type="entry name" value="EFTu-like_2"/>
</dbReference>
<proteinExistence type="predicted"/>
<dbReference type="Gene3D" id="2.40.30.10">
    <property type="entry name" value="Translation factors"/>
    <property type="match status" value="1"/>
</dbReference>
<evidence type="ECO:0000256" key="8">
    <source>
        <dbReference type="ARBA" id="ARBA00068031"/>
    </source>
</evidence>
<dbReference type="InterPro" id="IPR027417">
    <property type="entry name" value="P-loop_NTPase"/>
</dbReference>
<evidence type="ECO:0000256" key="3">
    <source>
        <dbReference type="ARBA" id="ARBA00022517"/>
    </source>
</evidence>
<dbReference type="SUPFAM" id="SSF50447">
    <property type="entry name" value="Translation proteins"/>
    <property type="match status" value="1"/>
</dbReference>
<dbReference type="PANTHER" id="PTHR42908">
    <property type="entry name" value="TRANSLATION ELONGATION FACTOR-RELATED"/>
    <property type="match status" value="1"/>
</dbReference>
<dbReference type="Gene3D" id="3.30.230.10">
    <property type="match status" value="1"/>
</dbReference>
<dbReference type="GO" id="GO:0005829">
    <property type="term" value="C:cytosol"/>
    <property type="evidence" value="ECO:0007669"/>
    <property type="project" value="TreeGrafter"/>
</dbReference>
<dbReference type="PANTHER" id="PTHR42908:SF3">
    <property type="entry name" value="ELONGATION FACTOR-LIKE GTPASE 1"/>
    <property type="match status" value="1"/>
</dbReference>